<feature type="compositionally biased region" description="Polar residues" evidence="1">
    <location>
        <begin position="133"/>
        <end position="158"/>
    </location>
</feature>
<dbReference type="EMBL" id="CAJOAX010000394">
    <property type="protein sequence ID" value="CAF3581595.1"/>
    <property type="molecule type" value="Genomic_DNA"/>
</dbReference>
<feature type="compositionally biased region" description="Basic and acidic residues" evidence="1">
    <location>
        <begin position="112"/>
        <end position="131"/>
    </location>
</feature>
<organism evidence="2 3">
    <name type="scientific">Rotaria sordida</name>
    <dbReference type="NCBI Taxonomy" id="392033"/>
    <lineage>
        <taxon>Eukaryota</taxon>
        <taxon>Metazoa</taxon>
        <taxon>Spiralia</taxon>
        <taxon>Gnathifera</taxon>
        <taxon>Rotifera</taxon>
        <taxon>Eurotatoria</taxon>
        <taxon>Bdelloidea</taxon>
        <taxon>Philodinida</taxon>
        <taxon>Philodinidae</taxon>
        <taxon>Rotaria</taxon>
    </lineage>
</organism>
<evidence type="ECO:0000313" key="3">
    <source>
        <dbReference type="Proteomes" id="UP000663823"/>
    </source>
</evidence>
<gene>
    <name evidence="2" type="ORF">OTI717_LOCUS5835</name>
</gene>
<evidence type="ECO:0000313" key="2">
    <source>
        <dbReference type="EMBL" id="CAF3581595.1"/>
    </source>
</evidence>
<dbReference type="Proteomes" id="UP000663823">
    <property type="component" value="Unassembled WGS sequence"/>
</dbReference>
<feature type="region of interest" description="Disordered" evidence="1">
    <location>
        <begin position="91"/>
        <end position="174"/>
    </location>
</feature>
<feature type="compositionally biased region" description="Low complexity" evidence="1">
    <location>
        <begin position="539"/>
        <end position="548"/>
    </location>
</feature>
<feature type="region of interest" description="Disordered" evidence="1">
    <location>
        <begin position="1"/>
        <end position="28"/>
    </location>
</feature>
<reference evidence="2" key="1">
    <citation type="submission" date="2021-02" db="EMBL/GenBank/DDBJ databases">
        <authorList>
            <person name="Nowell W R."/>
        </authorList>
    </citation>
    <scope>NUCLEOTIDE SEQUENCE</scope>
</reference>
<evidence type="ECO:0000256" key="1">
    <source>
        <dbReference type="SAM" id="MobiDB-lite"/>
    </source>
</evidence>
<comment type="caution">
    <text evidence="2">The sequence shown here is derived from an EMBL/GenBank/DDBJ whole genome shotgun (WGS) entry which is preliminary data.</text>
</comment>
<dbReference type="AlphaFoldDB" id="A0A818LP95"/>
<feature type="compositionally biased region" description="Polar residues" evidence="1">
    <location>
        <begin position="210"/>
        <end position="220"/>
    </location>
</feature>
<protein>
    <submittedName>
        <fullName evidence="2">Uncharacterized protein</fullName>
    </submittedName>
</protein>
<feature type="compositionally biased region" description="Basic residues" evidence="1">
    <location>
        <begin position="10"/>
        <end position="25"/>
    </location>
</feature>
<feature type="region of interest" description="Disordered" evidence="1">
    <location>
        <begin position="210"/>
        <end position="231"/>
    </location>
</feature>
<feature type="compositionally biased region" description="Basic and acidic residues" evidence="1">
    <location>
        <begin position="221"/>
        <end position="231"/>
    </location>
</feature>
<feature type="region of interest" description="Disordered" evidence="1">
    <location>
        <begin position="506"/>
        <end position="549"/>
    </location>
</feature>
<sequence length="689" mass="78252">MINSTNNNNLHHHDHRNQWIKKTPKRQQLPSPSFILKNQHIPTLFITDSRSNEPKIYTCEQQQPQQQGQMSVKNPLAWTKKWTKWFSSCGSERISHTDSNSKIQSIGKRSRAKSENDISKRGSLDQEDKKKLSTTNSSFSIGQNPNENPESNLSRTTSHQQHHHQSNDKVNNPHTVIYRDNSRRYSNPFFTSARLSGVRTSVAAIPALNTSQRKQSTHLSHSIDRLHNKPQRRELRYEEHDDYIPPPLHSIQCHPTIDHYKKSLNQSTYFSSNHRRSQIETYQLSSLNNRLILRRPYSSNIPISHSISIMSKTSSDHAYGKLSECHTPLVPLENSSIKAPRRIESAYSQFPTQQEPIYANTQSLYDNILFPQSISNVSNKTYEQEKKSCASQTQLTWTMATFSSFVDLENQSIIIPQPDPNTLYSIVQHHHSPLSPSVSPETIQQTKRMSPGLQYIDDTNSTSYYQRPRSPISSNVIKEKRDGSIQTLLTIAPTQDLELNKQLFIHDPTPSPNSTGSLGTTGQQQHHHHHHHRRHKSRSNTSTNNISTRDVGLQVNIQTVKKITFSSQKSDESSITTGASLPIITKTLPEFKNVETNTEPLITKRDKSTLYEPNIHLVTSSSQTSDVPIVSNINRQTKAAQTLNKTLRDQSIETNNRGLFVCDLSSLLTNGIDESSSTNSTSLNTKQKS</sequence>
<feature type="compositionally biased region" description="Low complexity" evidence="1">
    <location>
        <begin position="513"/>
        <end position="524"/>
    </location>
</feature>
<accession>A0A818LP95</accession>
<proteinExistence type="predicted"/>
<name>A0A818LP95_9BILA</name>
<feature type="compositionally biased region" description="Basic residues" evidence="1">
    <location>
        <begin position="525"/>
        <end position="538"/>
    </location>
</feature>